<evidence type="ECO:0000313" key="4">
    <source>
        <dbReference type="Proteomes" id="UP001595637"/>
    </source>
</evidence>
<feature type="region of interest" description="Disordered" evidence="1">
    <location>
        <begin position="385"/>
        <end position="415"/>
    </location>
</feature>
<proteinExistence type="predicted"/>
<comment type="caution">
    <text evidence="3">The sequence shown here is derived from an EMBL/GenBank/DDBJ whole genome shotgun (WGS) entry which is preliminary data.</text>
</comment>
<organism evidence="3 4">
    <name type="scientific">Salinicoccus sesuvii</name>
    <dbReference type="NCBI Taxonomy" id="868281"/>
    <lineage>
        <taxon>Bacteria</taxon>
        <taxon>Bacillati</taxon>
        <taxon>Bacillota</taxon>
        <taxon>Bacilli</taxon>
        <taxon>Bacillales</taxon>
        <taxon>Staphylococcaceae</taxon>
        <taxon>Salinicoccus</taxon>
    </lineage>
</organism>
<gene>
    <name evidence="3" type="ORF">ACFOEO_02965</name>
</gene>
<evidence type="ECO:0008006" key="5">
    <source>
        <dbReference type="Google" id="ProtNLM"/>
    </source>
</evidence>
<feature type="transmembrane region" description="Helical" evidence="2">
    <location>
        <begin position="224"/>
        <end position="245"/>
    </location>
</feature>
<evidence type="ECO:0000313" key="3">
    <source>
        <dbReference type="EMBL" id="MFC3387560.1"/>
    </source>
</evidence>
<sequence>MTKKIVGLITPPGYLKKLSESLKQRLPDMLSYNVSDEFEWQLEYNEDILTGGTNEPHRVIEEAVSKKESQDWDYAIALTDLPLFRDNLPIVAEVVCDDSVGLVSLPGLGLVPMGERVCEATVQLISEIYFGTSDDSREQAQNYVDSQGEENYKVLKNNNSKQLFNKRFFEILSPLKRQVVEYDENEDSTSEIDLRYTVKSRLNGLLRIVSGMVYANRPWEIFPAYYKIIVVAFTTGAYALIFPSIAQLSEIYSTTRLTLLTLIAISILIAWIILAHGLWQRKPDEEDDKESYLRKLYNITTIFTLLITVVMYYVILFFMFLFTTSILLPAEKLQGDLTGSGEINALNYIIMAWTVTTFATIIGAIGSVFEDKEVILNSTYGYRQRQRYEKAEEQMEEDKQKKEEEQEGTEKRTED</sequence>
<accession>A0ABV7N4L7</accession>
<keyword evidence="2" id="KW-1133">Transmembrane helix</keyword>
<feature type="compositionally biased region" description="Basic and acidic residues" evidence="1">
    <location>
        <begin position="386"/>
        <end position="415"/>
    </location>
</feature>
<evidence type="ECO:0000256" key="1">
    <source>
        <dbReference type="SAM" id="MobiDB-lite"/>
    </source>
</evidence>
<keyword evidence="2" id="KW-0472">Membrane</keyword>
<reference evidence="4" key="1">
    <citation type="journal article" date="2019" name="Int. J. Syst. Evol. Microbiol.">
        <title>The Global Catalogue of Microorganisms (GCM) 10K type strain sequencing project: providing services to taxonomists for standard genome sequencing and annotation.</title>
        <authorList>
            <consortium name="The Broad Institute Genomics Platform"/>
            <consortium name="The Broad Institute Genome Sequencing Center for Infectious Disease"/>
            <person name="Wu L."/>
            <person name="Ma J."/>
        </authorList>
    </citation>
    <scope>NUCLEOTIDE SEQUENCE [LARGE SCALE GENOMIC DNA]</scope>
    <source>
        <strain evidence="4">CCM 7756</strain>
    </source>
</reference>
<evidence type="ECO:0000256" key="2">
    <source>
        <dbReference type="SAM" id="Phobius"/>
    </source>
</evidence>
<feature type="transmembrane region" description="Helical" evidence="2">
    <location>
        <begin position="257"/>
        <end position="279"/>
    </location>
</feature>
<feature type="transmembrane region" description="Helical" evidence="2">
    <location>
        <begin position="348"/>
        <end position="369"/>
    </location>
</feature>
<keyword evidence="2" id="KW-0812">Transmembrane</keyword>
<name>A0ABV7N4L7_9STAP</name>
<protein>
    <recommendedName>
        <fullName evidence="5">5,10-methylene-tetrahydrofolate dehydrogenase</fullName>
    </recommendedName>
</protein>
<feature type="transmembrane region" description="Helical" evidence="2">
    <location>
        <begin position="300"/>
        <end position="328"/>
    </location>
</feature>
<dbReference type="RefSeq" id="WP_380651643.1">
    <property type="nucleotide sequence ID" value="NZ_JBHRVQ010000001.1"/>
</dbReference>
<dbReference type="EMBL" id="JBHRVQ010000001">
    <property type="protein sequence ID" value="MFC3387560.1"/>
    <property type="molecule type" value="Genomic_DNA"/>
</dbReference>
<dbReference type="Proteomes" id="UP001595637">
    <property type="component" value="Unassembled WGS sequence"/>
</dbReference>
<keyword evidence="4" id="KW-1185">Reference proteome</keyword>